<dbReference type="STRING" id="1448320.A0A319DD94"/>
<sequence>MSTSESFQLKACRPCSKAKVRCDPGPADACQRCHRLGKDCVKQPPKTHKVKNNTISDVGRLERKLDNVTSLLTASQRFTKGIDGNVNNTSPAREMAWVDAPNDWEMEGTLMAFHQRMAVFFPFLLRSPSLTVDEMRSQKPLLNLVIPAMIFKTLASQRAYSTKAMEYWMEHLLMNGEHNLDLFQGLLVFIGWTHLIMPVPRASQINNFLHILEAQVNNLDFRGNSNSDTPGSVFSYLKDFGLDDRLRESRTLEELRAYLGCFYLVTIVSLCLDEKDPMRFTPYTEECCRLVEEAAECESDRYLIHLVRIAQMGEKIHRTLHSHEVEPPSGSASTAIIISWLQKDLQQLKSSLGCEFPQSAILLIHYHTLELLTYRTAMAKLNDHPVAQIDMLCACVESTKSFFDIFFSLPSSLYFQMPYTCWVQLGHGLAILSRLLVYSDSKGNWDQEYARQRLNFDNTVDTFGMKIEETLLLALAENIEIPSIFAHIKKRIVLWKEGHAARCAALDRWNQELLQTTTSGMEEVIPDVDMGDMLMMGSVWNFFSL</sequence>
<dbReference type="Gene3D" id="4.10.240.10">
    <property type="entry name" value="Zn(2)-C6 fungal-type DNA-binding domain"/>
    <property type="match status" value="1"/>
</dbReference>
<comment type="subcellular location">
    <subcellularLocation>
        <location evidence="1">Nucleus</location>
    </subcellularLocation>
</comment>
<evidence type="ECO:0000259" key="7">
    <source>
        <dbReference type="PROSITE" id="PS50048"/>
    </source>
</evidence>
<dbReference type="CDD" id="cd00067">
    <property type="entry name" value="GAL4"/>
    <property type="match status" value="1"/>
</dbReference>
<dbReference type="PROSITE" id="PS00463">
    <property type="entry name" value="ZN2_CY6_FUNGAL_1"/>
    <property type="match status" value="1"/>
</dbReference>
<dbReference type="InterPro" id="IPR051089">
    <property type="entry name" value="prtT"/>
</dbReference>
<dbReference type="AlphaFoldDB" id="A0A319DD94"/>
<keyword evidence="3" id="KW-0805">Transcription regulation</keyword>
<name>A0A319DD94_9EURO</name>
<evidence type="ECO:0000256" key="2">
    <source>
        <dbReference type="ARBA" id="ARBA00022833"/>
    </source>
</evidence>
<dbReference type="InterPro" id="IPR036864">
    <property type="entry name" value="Zn2-C6_fun-type_DNA-bd_sf"/>
</dbReference>
<dbReference type="EMBL" id="KZ825856">
    <property type="protein sequence ID" value="PYH95251.1"/>
    <property type="molecule type" value="Genomic_DNA"/>
</dbReference>
<dbReference type="PROSITE" id="PS50048">
    <property type="entry name" value="ZN2_CY6_FUNGAL_2"/>
    <property type="match status" value="1"/>
</dbReference>
<organism evidence="8 9">
    <name type="scientific">Aspergillus ellipticus CBS 707.79</name>
    <dbReference type="NCBI Taxonomy" id="1448320"/>
    <lineage>
        <taxon>Eukaryota</taxon>
        <taxon>Fungi</taxon>
        <taxon>Dikarya</taxon>
        <taxon>Ascomycota</taxon>
        <taxon>Pezizomycotina</taxon>
        <taxon>Eurotiomycetes</taxon>
        <taxon>Eurotiomycetidae</taxon>
        <taxon>Eurotiales</taxon>
        <taxon>Aspergillaceae</taxon>
        <taxon>Aspergillus</taxon>
        <taxon>Aspergillus subgen. Circumdati</taxon>
    </lineage>
</organism>
<keyword evidence="6" id="KW-0539">Nucleus</keyword>
<keyword evidence="9" id="KW-1185">Reference proteome</keyword>
<dbReference type="InterPro" id="IPR001138">
    <property type="entry name" value="Zn2Cys6_DnaBD"/>
</dbReference>
<proteinExistence type="predicted"/>
<dbReference type="VEuPathDB" id="FungiDB:BO71DRAFT_377835"/>
<evidence type="ECO:0000313" key="9">
    <source>
        <dbReference type="Proteomes" id="UP000247810"/>
    </source>
</evidence>
<dbReference type="OrthoDB" id="5226580at2759"/>
<dbReference type="SUPFAM" id="SSF57701">
    <property type="entry name" value="Zn2/Cys6 DNA-binding domain"/>
    <property type="match status" value="1"/>
</dbReference>
<dbReference type="GO" id="GO:0008270">
    <property type="term" value="F:zinc ion binding"/>
    <property type="evidence" value="ECO:0007669"/>
    <property type="project" value="InterPro"/>
</dbReference>
<dbReference type="GO" id="GO:0005634">
    <property type="term" value="C:nucleus"/>
    <property type="evidence" value="ECO:0007669"/>
    <property type="project" value="UniProtKB-SubCell"/>
</dbReference>
<dbReference type="GO" id="GO:0009893">
    <property type="term" value="P:positive regulation of metabolic process"/>
    <property type="evidence" value="ECO:0007669"/>
    <property type="project" value="UniProtKB-ARBA"/>
</dbReference>
<evidence type="ECO:0000256" key="1">
    <source>
        <dbReference type="ARBA" id="ARBA00004123"/>
    </source>
</evidence>
<keyword evidence="4" id="KW-0238">DNA-binding</keyword>
<evidence type="ECO:0000313" key="8">
    <source>
        <dbReference type="EMBL" id="PYH95251.1"/>
    </source>
</evidence>
<keyword evidence="2" id="KW-0862">Zinc</keyword>
<gene>
    <name evidence="8" type="ORF">BO71DRAFT_377835</name>
</gene>
<dbReference type="SMART" id="SM00066">
    <property type="entry name" value="GAL4"/>
    <property type="match status" value="1"/>
</dbReference>
<dbReference type="GO" id="GO:0000981">
    <property type="term" value="F:DNA-binding transcription factor activity, RNA polymerase II-specific"/>
    <property type="evidence" value="ECO:0007669"/>
    <property type="project" value="InterPro"/>
</dbReference>
<reference evidence="8 9" key="1">
    <citation type="submission" date="2018-02" db="EMBL/GenBank/DDBJ databases">
        <title>The genomes of Aspergillus section Nigri reveals drivers in fungal speciation.</title>
        <authorList>
            <consortium name="DOE Joint Genome Institute"/>
            <person name="Vesth T.C."/>
            <person name="Nybo J."/>
            <person name="Theobald S."/>
            <person name="Brandl J."/>
            <person name="Frisvad J.C."/>
            <person name="Nielsen K.F."/>
            <person name="Lyhne E.K."/>
            <person name="Kogle M.E."/>
            <person name="Kuo A."/>
            <person name="Riley R."/>
            <person name="Clum A."/>
            <person name="Nolan M."/>
            <person name="Lipzen A."/>
            <person name="Salamov A."/>
            <person name="Henrissat B."/>
            <person name="Wiebenga A."/>
            <person name="De vries R.P."/>
            <person name="Grigoriev I.V."/>
            <person name="Mortensen U.H."/>
            <person name="Andersen M.R."/>
            <person name="Baker S.E."/>
        </authorList>
    </citation>
    <scope>NUCLEOTIDE SEQUENCE [LARGE SCALE GENOMIC DNA]</scope>
    <source>
        <strain evidence="8 9">CBS 707.79</strain>
    </source>
</reference>
<keyword evidence="5" id="KW-0804">Transcription</keyword>
<evidence type="ECO:0000256" key="3">
    <source>
        <dbReference type="ARBA" id="ARBA00023015"/>
    </source>
</evidence>
<evidence type="ECO:0000256" key="5">
    <source>
        <dbReference type="ARBA" id="ARBA00023163"/>
    </source>
</evidence>
<dbReference type="GO" id="GO:0000976">
    <property type="term" value="F:transcription cis-regulatory region binding"/>
    <property type="evidence" value="ECO:0007669"/>
    <property type="project" value="TreeGrafter"/>
</dbReference>
<dbReference type="PANTHER" id="PTHR31845:SF10">
    <property type="entry name" value="ZN(II)2CYS6 TRANSCRIPTION FACTOR (EUROFUNG)"/>
    <property type="match status" value="1"/>
</dbReference>
<evidence type="ECO:0000256" key="6">
    <source>
        <dbReference type="ARBA" id="ARBA00023242"/>
    </source>
</evidence>
<feature type="domain" description="Zn(2)-C6 fungal-type" evidence="7">
    <location>
        <begin position="11"/>
        <end position="42"/>
    </location>
</feature>
<evidence type="ECO:0000256" key="4">
    <source>
        <dbReference type="ARBA" id="ARBA00023125"/>
    </source>
</evidence>
<dbReference type="Proteomes" id="UP000247810">
    <property type="component" value="Unassembled WGS sequence"/>
</dbReference>
<dbReference type="PANTHER" id="PTHR31845">
    <property type="entry name" value="FINGER DOMAIN PROTEIN, PUTATIVE-RELATED"/>
    <property type="match status" value="1"/>
</dbReference>
<accession>A0A319DD94</accession>
<protein>
    <recommendedName>
        <fullName evidence="7">Zn(2)-C6 fungal-type domain-containing protein</fullName>
    </recommendedName>
</protein>